<protein>
    <submittedName>
        <fullName evidence="1">Uncharacterized protein</fullName>
    </submittedName>
</protein>
<comment type="caution">
    <text evidence="1">The sequence shown here is derived from an EMBL/GenBank/DDBJ whole genome shotgun (WGS) entry which is preliminary data.</text>
</comment>
<sequence>MGRFFPKIELKLAGGGKRKLKLGIFPEEMKKKEGELGEIASLLGFEKKESRFLGDDWWVK</sequence>
<evidence type="ECO:0000313" key="1">
    <source>
        <dbReference type="EMBL" id="GAA3737193.1"/>
    </source>
</evidence>
<evidence type="ECO:0000313" key="2">
    <source>
        <dbReference type="Proteomes" id="UP001500908"/>
    </source>
</evidence>
<keyword evidence="2" id="KW-1185">Reference proteome</keyword>
<name>A0ABP7FGN5_9ACTN</name>
<organism evidence="1 2">
    <name type="scientific">Salinactinospora qingdaonensis</name>
    <dbReference type="NCBI Taxonomy" id="702744"/>
    <lineage>
        <taxon>Bacteria</taxon>
        <taxon>Bacillati</taxon>
        <taxon>Actinomycetota</taxon>
        <taxon>Actinomycetes</taxon>
        <taxon>Streptosporangiales</taxon>
        <taxon>Nocardiopsidaceae</taxon>
        <taxon>Salinactinospora</taxon>
    </lineage>
</organism>
<gene>
    <name evidence="1" type="ORF">GCM10022402_16510</name>
</gene>
<reference evidence="2" key="1">
    <citation type="journal article" date="2019" name="Int. J. Syst. Evol. Microbiol.">
        <title>The Global Catalogue of Microorganisms (GCM) 10K type strain sequencing project: providing services to taxonomists for standard genome sequencing and annotation.</title>
        <authorList>
            <consortium name="The Broad Institute Genomics Platform"/>
            <consortium name="The Broad Institute Genome Sequencing Center for Infectious Disease"/>
            <person name="Wu L."/>
            <person name="Ma J."/>
        </authorList>
    </citation>
    <scope>NUCLEOTIDE SEQUENCE [LARGE SCALE GENOMIC DNA]</scope>
    <source>
        <strain evidence="2">JCM 17137</strain>
    </source>
</reference>
<proteinExistence type="predicted"/>
<dbReference type="Proteomes" id="UP001500908">
    <property type="component" value="Unassembled WGS sequence"/>
</dbReference>
<dbReference type="EMBL" id="BAABDD010000006">
    <property type="protein sequence ID" value="GAA3737193.1"/>
    <property type="molecule type" value="Genomic_DNA"/>
</dbReference>
<accession>A0ABP7FGN5</accession>